<evidence type="ECO:0000256" key="2">
    <source>
        <dbReference type="ARBA" id="ARBA00022679"/>
    </source>
</evidence>
<dbReference type="Proteomes" id="UP000325286">
    <property type="component" value="Chromosome"/>
</dbReference>
<feature type="binding site" evidence="4">
    <location>
        <begin position="212"/>
        <end position="213"/>
    </location>
    <ligand>
        <name>3-amino-2-oxopropyl phosphate</name>
        <dbReference type="ChEBI" id="CHEBI:57279"/>
    </ligand>
</feature>
<feature type="binding site" evidence="4">
    <location>
        <position position="100"/>
    </location>
    <ligand>
        <name>1-deoxy-D-xylulose 5-phosphate</name>
        <dbReference type="ChEBI" id="CHEBI:57792"/>
    </ligand>
</feature>
<dbReference type="NCBIfam" id="NF003627">
    <property type="entry name" value="PRK05265.1-5"/>
    <property type="match status" value="1"/>
</dbReference>
<dbReference type="KEGG" id="rul:UC8_21550"/>
<dbReference type="CDD" id="cd00003">
    <property type="entry name" value="PNPsynthase"/>
    <property type="match status" value="1"/>
</dbReference>
<dbReference type="EC" id="2.6.99.2" evidence="4 5"/>
<dbReference type="NCBIfam" id="TIGR00559">
    <property type="entry name" value="pdxJ"/>
    <property type="match status" value="1"/>
</dbReference>
<reference evidence="6 7" key="1">
    <citation type="submission" date="2019-08" db="EMBL/GenBank/DDBJ databases">
        <title>Deep-cultivation of Planctomycetes and their phenomic and genomic characterization uncovers novel biology.</title>
        <authorList>
            <person name="Wiegand S."/>
            <person name="Jogler M."/>
            <person name="Boedeker C."/>
            <person name="Pinto D."/>
            <person name="Vollmers J."/>
            <person name="Rivas-Marin E."/>
            <person name="Kohn T."/>
            <person name="Peeters S.H."/>
            <person name="Heuer A."/>
            <person name="Rast P."/>
            <person name="Oberbeckmann S."/>
            <person name="Bunk B."/>
            <person name="Jeske O."/>
            <person name="Meyerdierks A."/>
            <person name="Storesund J.E."/>
            <person name="Kallscheuer N."/>
            <person name="Luecker S."/>
            <person name="Lage O.M."/>
            <person name="Pohl T."/>
            <person name="Merkel B.J."/>
            <person name="Hornburger P."/>
            <person name="Mueller R.-W."/>
            <person name="Bruemmer F."/>
            <person name="Labrenz M."/>
            <person name="Spormann A.M."/>
            <person name="Op den Camp H."/>
            <person name="Overmann J."/>
            <person name="Amann R."/>
            <person name="Jetten M.S.M."/>
            <person name="Mascher T."/>
            <person name="Medema M.H."/>
            <person name="Devos D.P."/>
            <person name="Kaster A.-K."/>
            <person name="Ovreas L."/>
            <person name="Rohde M."/>
            <person name="Galperin M.Y."/>
            <person name="Jogler C."/>
        </authorList>
    </citation>
    <scope>NUCLEOTIDE SEQUENCE [LARGE SCALE GENOMIC DNA]</scope>
    <source>
        <strain evidence="6 7">UC8</strain>
    </source>
</reference>
<dbReference type="AlphaFoldDB" id="A0A5B9QQG3"/>
<dbReference type="PANTHER" id="PTHR30456:SF0">
    <property type="entry name" value="PYRIDOXINE 5'-PHOSPHATE SYNTHASE"/>
    <property type="match status" value="1"/>
</dbReference>
<evidence type="ECO:0000313" key="7">
    <source>
        <dbReference type="Proteomes" id="UP000325286"/>
    </source>
</evidence>
<keyword evidence="1 4" id="KW-0963">Cytoplasm</keyword>
<evidence type="ECO:0000256" key="3">
    <source>
        <dbReference type="ARBA" id="ARBA00023096"/>
    </source>
</evidence>
<sequence>MIELGVNVDHVATVRQARRTYEPDPAIAAALAEQGGADGITFHLREDRRHIQERDVDVLMKTVTVKTNLEIACDEPTVDIACRYKPTWALLVPEGRQEVTTEGGLNLTADRGRVARAVERLREQGILVSLFLDPDLEQIDAAEQLGVDAVELHTGPYANASAASRPDELQRLASAGQRIRQAGLRLHAGHGLNYVNVRPVAALPEMIELNIGHAIVSRAVMVGMRDAVAEMRRLLDLIQPV</sequence>
<dbReference type="SUPFAM" id="SSF63892">
    <property type="entry name" value="Pyridoxine 5'-phosphate synthase"/>
    <property type="match status" value="1"/>
</dbReference>
<feature type="binding site" evidence="4">
    <location>
        <begin position="9"/>
        <end position="10"/>
    </location>
    <ligand>
        <name>1-deoxy-D-xylulose 5-phosphate</name>
        <dbReference type="ChEBI" id="CHEBI:57792"/>
    </ligand>
</feature>
<feature type="active site" description="Proton acceptor" evidence="4">
    <location>
        <position position="70"/>
    </location>
</feature>
<protein>
    <recommendedName>
        <fullName evidence="4 5">Pyridoxine 5'-phosphate synthase</fullName>
        <shortName evidence="4">PNP synthase</shortName>
        <ecNumber evidence="4 5">2.6.99.2</ecNumber>
    </recommendedName>
</protein>
<dbReference type="EMBL" id="CP042914">
    <property type="protein sequence ID" value="QEG40149.1"/>
    <property type="molecule type" value="Genomic_DNA"/>
</dbReference>
<dbReference type="Gene3D" id="3.20.20.70">
    <property type="entry name" value="Aldolase class I"/>
    <property type="match status" value="1"/>
</dbReference>
<dbReference type="NCBIfam" id="NF003625">
    <property type="entry name" value="PRK05265.1-3"/>
    <property type="match status" value="1"/>
</dbReference>
<comment type="similarity">
    <text evidence="4">Belongs to the PNP synthase family.</text>
</comment>
<dbReference type="InterPro" id="IPR036130">
    <property type="entry name" value="Pyridoxine-5'_phos_synth"/>
</dbReference>
<keyword evidence="3 4" id="KW-0664">Pyridoxine biosynthesis</keyword>
<comment type="catalytic activity">
    <reaction evidence="4">
        <text>3-amino-2-oxopropyl phosphate + 1-deoxy-D-xylulose 5-phosphate = pyridoxine 5'-phosphate + phosphate + 2 H2O + H(+)</text>
        <dbReference type="Rhea" id="RHEA:15265"/>
        <dbReference type="ChEBI" id="CHEBI:15377"/>
        <dbReference type="ChEBI" id="CHEBI:15378"/>
        <dbReference type="ChEBI" id="CHEBI:43474"/>
        <dbReference type="ChEBI" id="CHEBI:57279"/>
        <dbReference type="ChEBI" id="CHEBI:57792"/>
        <dbReference type="ChEBI" id="CHEBI:58589"/>
        <dbReference type="EC" id="2.6.99.2"/>
    </reaction>
</comment>
<feature type="binding site" evidence="4">
    <location>
        <position position="7"/>
    </location>
    <ligand>
        <name>3-amino-2-oxopropyl phosphate</name>
        <dbReference type="ChEBI" id="CHEBI:57279"/>
    </ligand>
</feature>
<dbReference type="HAMAP" id="MF_00279">
    <property type="entry name" value="PdxJ"/>
    <property type="match status" value="1"/>
</dbReference>
<gene>
    <name evidence="4 6" type="primary">pdxJ</name>
    <name evidence="6" type="ORF">UC8_21550</name>
</gene>
<proteinExistence type="inferred from homology"/>
<dbReference type="Pfam" id="PF03740">
    <property type="entry name" value="PdxJ"/>
    <property type="match status" value="1"/>
</dbReference>
<dbReference type="GO" id="GO:0005829">
    <property type="term" value="C:cytosol"/>
    <property type="evidence" value="ECO:0007669"/>
    <property type="project" value="TreeGrafter"/>
</dbReference>
<dbReference type="PANTHER" id="PTHR30456">
    <property type="entry name" value="PYRIDOXINE 5'-PHOSPHATE SYNTHASE"/>
    <property type="match status" value="1"/>
</dbReference>
<evidence type="ECO:0000256" key="4">
    <source>
        <dbReference type="HAMAP-Rule" id="MF_00279"/>
    </source>
</evidence>
<feature type="binding site" evidence="4">
    <location>
        <position position="191"/>
    </location>
    <ligand>
        <name>3-amino-2-oxopropyl phosphate</name>
        <dbReference type="ChEBI" id="CHEBI:57279"/>
    </ligand>
</feature>
<evidence type="ECO:0000256" key="1">
    <source>
        <dbReference type="ARBA" id="ARBA00022490"/>
    </source>
</evidence>
<dbReference type="OrthoDB" id="9806590at2"/>
<name>A0A5B9QQG3_9BACT</name>
<accession>A0A5B9QQG3</accession>
<keyword evidence="2 4" id="KW-0808">Transferase</keyword>
<dbReference type="UniPathway" id="UPA00244">
    <property type="reaction ID" value="UER00313"/>
</dbReference>
<dbReference type="RefSeq" id="WP_068141260.1">
    <property type="nucleotide sequence ID" value="NZ_CP042914.1"/>
</dbReference>
<feature type="binding site" evidence="4">
    <location>
        <position position="45"/>
    </location>
    <ligand>
        <name>1-deoxy-D-xylulose 5-phosphate</name>
        <dbReference type="ChEBI" id="CHEBI:57792"/>
    </ligand>
</feature>
<comment type="subunit">
    <text evidence="4">Homooctamer; tetramer of dimers.</text>
</comment>
<feature type="active site" description="Proton acceptor" evidence="4">
    <location>
        <position position="43"/>
    </location>
</feature>
<comment type="pathway">
    <text evidence="4">Cofactor biosynthesis; pyridoxine 5'-phosphate biosynthesis; pyridoxine 5'-phosphate from D-erythrose 4-phosphate: step 5/5.</text>
</comment>
<organism evidence="6 7">
    <name type="scientific">Roseimaritima ulvae</name>
    <dbReference type="NCBI Taxonomy" id="980254"/>
    <lineage>
        <taxon>Bacteria</taxon>
        <taxon>Pseudomonadati</taxon>
        <taxon>Planctomycetota</taxon>
        <taxon>Planctomycetia</taxon>
        <taxon>Pirellulales</taxon>
        <taxon>Pirellulaceae</taxon>
        <taxon>Roseimaritima</taxon>
    </lineage>
</organism>
<dbReference type="InterPro" id="IPR013785">
    <property type="entry name" value="Aldolase_TIM"/>
</dbReference>
<comment type="subcellular location">
    <subcellularLocation>
        <location evidence="4">Cytoplasm</location>
    </subcellularLocation>
</comment>
<dbReference type="GO" id="GO:0033856">
    <property type="term" value="F:pyridoxine 5'-phosphate synthase activity"/>
    <property type="evidence" value="ECO:0007669"/>
    <property type="project" value="UniProtKB-UniRule"/>
</dbReference>
<dbReference type="GO" id="GO:0008615">
    <property type="term" value="P:pyridoxine biosynthetic process"/>
    <property type="evidence" value="ECO:0007669"/>
    <property type="project" value="UniProtKB-UniRule"/>
</dbReference>
<feature type="binding site" evidence="4">
    <location>
        <position position="18"/>
    </location>
    <ligand>
        <name>3-amino-2-oxopropyl phosphate</name>
        <dbReference type="ChEBI" id="CHEBI:57279"/>
    </ligand>
</feature>
<evidence type="ECO:0000256" key="5">
    <source>
        <dbReference type="NCBIfam" id="TIGR00559"/>
    </source>
</evidence>
<feature type="binding site" evidence="4">
    <location>
        <position position="50"/>
    </location>
    <ligand>
        <name>1-deoxy-D-xylulose 5-phosphate</name>
        <dbReference type="ChEBI" id="CHEBI:57792"/>
    </ligand>
</feature>
<dbReference type="InterPro" id="IPR004569">
    <property type="entry name" value="PyrdxlP_synth_PdxJ"/>
</dbReference>
<keyword evidence="7" id="KW-1185">Reference proteome</keyword>
<comment type="function">
    <text evidence="4">Catalyzes the complicated ring closure reaction between the two acyclic compounds 1-deoxy-D-xylulose-5-phosphate (DXP) and 3-amino-2-oxopropyl phosphate (1-amino-acetone-3-phosphate or AAP) to form pyridoxine 5'-phosphate (PNP) and inorganic phosphate.</text>
</comment>
<feature type="active site" description="Proton donor" evidence="4">
    <location>
        <position position="190"/>
    </location>
</feature>
<feature type="site" description="Transition state stabilizer" evidence="4">
    <location>
        <position position="151"/>
    </location>
</feature>
<evidence type="ECO:0000313" key="6">
    <source>
        <dbReference type="EMBL" id="QEG40149.1"/>
    </source>
</evidence>